<dbReference type="AlphaFoldDB" id="A0A3M0G868"/>
<dbReference type="Pfam" id="PF02656">
    <property type="entry name" value="DUF202"/>
    <property type="match status" value="1"/>
</dbReference>
<protein>
    <submittedName>
        <fullName evidence="7">DUF202 domain-containing protein</fullName>
    </submittedName>
</protein>
<comment type="caution">
    <text evidence="7">The sequence shown here is derived from an EMBL/GenBank/DDBJ whole genome shotgun (WGS) entry which is preliminary data.</text>
</comment>
<keyword evidence="8" id="KW-1185">Reference proteome</keyword>
<evidence type="ECO:0000256" key="2">
    <source>
        <dbReference type="ARBA" id="ARBA00022692"/>
    </source>
</evidence>
<keyword evidence="3 5" id="KW-1133">Transmembrane helix</keyword>
<sequence length="118" mass="12504">MSNRPFDPGLQPERSALAWQRTALSIAVGSLIFGRILATPMGLWTLLPMAAGLALSGILGLKGNHRYAHHHRTLTSGNGLLADGRLNAALALFVLGAGLLSLVVVILWRLQGHPPGLE</sequence>
<name>A0A3M0G868_9ACTN</name>
<dbReference type="InterPro" id="IPR003807">
    <property type="entry name" value="DUF202"/>
</dbReference>
<reference evidence="7 8" key="1">
    <citation type="submission" date="2018-10" db="EMBL/GenBank/DDBJ databases">
        <title>Tessaracoccus antarcticuss sp. nov., isolated from sediment.</title>
        <authorList>
            <person name="Zhou L.Y."/>
            <person name="Du Z.J."/>
        </authorList>
    </citation>
    <scope>NUCLEOTIDE SEQUENCE [LARGE SCALE GENOMIC DNA]</scope>
    <source>
        <strain evidence="7 8">JDX10</strain>
    </source>
</reference>
<dbReference type="GO" id="GO:0012505">
    <property type="term" value="C:endomembrane system"/>
    <property type="evidence" value="ECO:0007669"/>
    <property type="project" value="UniProtKB-SubCell"/>
</dbReference>
<comment type="subcellular location">
    <subcellularLocation>
        <location evidence="1">Endomembrane system</location>
        <topology evidence="1">Multi-pass membrane protein</topology>
    </subcellularLocation>
</comment>
<dbReference type="OrthoDB" id="3701077at2"/>
<evidence type="ECO:0000256" key="4">
    <source>
        <dbReference type="ARBA" id="ARBA00023136"/>
    </source>
</evidence>
<organism evidence="7 8">
    <name type="scientific">Tessaracoccus antarcticus</name>
    <dbReference type="NCBI Taxonomy" id="2479848"/>
    <lineage>
        <taxon>Bacteria</taxon>
        <taxon>Bacillati</taxon>
        <taxon>Actinomycetota</taxon>
        <taxon>Actinomycetes</taxon>
        <taxon>Propionibacteriales</taxon>
        <taxon>Propionibacteriaceae</taxon>
        <taxon>Tessaracoccus</taxon>
    </lineage>
</organism>
<keyword evidence="2 5" id="KW-0812">Transmembrane</keyword>
<accession>A0A3M0G868</accession>
<evidence type="ECO:0000259" key="6">
    <source>
        <dbReference type="Pfam" id="PF02656"/>
    </source>
</evidence>
<evidence type="ECO:0000313" key="8">
    <source>
        <dbReference type="Proteomes" id="UP000275256"/>
    </source>
</evidence>
<feature type="transmembrane region" description="Helical" evidence="5">
    <location>
        <begin position="86"/>
        <end position="108"/>
    </location>
</feature>
<proteinExistence type="predicted"/>
<evidence type="ECO:0000256" key="5">
    <source>
        <dbReference type="SAM" id="Phobius"/>
    </source>
</evidence>
<keyword evidence="4 5" id="KW-0472">Membrane</keyword>
<gene>
    <name evidence="7" type="ORF">EAX62_00265</name>
</gene>
<evidence type="ECO:0000256" key="1">
    <source>
        <dbReference type="ARBA" id="ARBA00004127"/>
    </source>
</evidence>
<feature type="domain" description="DUF202" evidence="6">
    <location>
        <begin position="7"/>
        <end position="109"/>
    </location>
</feature>
<dbReference type="RefSeq" id="WP_121899702.1">
    <property type="nucleotide sequence ID" value="NZ_REFW01000001.1"/>
</dbReference>
<feature type="transmembrane region" description="Helical" evidence="5">
    <location>
        <begin position="44"/>
        <end position="65"/>
    </location>
</feature>
<dbReference type="Proteomes" id="UP000275256">
    <property type="component" value="Unassembled WGS sequence"/>
</dbReference>
<evidence type="ECO:0000256" key="3">
    <source>
        <dbReference type="ARBA" id="ARBA00022989"/>
    </source>
</evidence>
<evidence type="ECO:0000313" key="7">
    <source>
        <dbReference type="EMBL" id="RMB61155.1"/>
    </source>
</evidence>
<dbReference type="EMBL" id="REFW01000001">
    <property type="protein sequence ID" value="RMB61155.1"/>
    <property type="molecule type" value="Genomic_DNA"/>
</dbReference>